<reference evidence="1 2" key="1">
    <citation type="submission" date="2018-09" db="EMBL/GenBank/DDBJ databases">
        <title>Genomic Encyclopedia of Archaeal and Bacterial Type Strains, Phase II (KMG-II): from individual species to whole genera.</title>
        <authorList>
            <person name="Goeker M."/>
        </authorList>
    </citation>
    <scope>NUCLEOTIDE SEQUENCE [LARGE SCALE GENOMIC DNA]</scope>
    <source>
        <strain evidence="1 2">DSM 13151</strain>
    </source>
</reference>
<organism evidence="1 2">
    <name type="scientific">Halopiger aswanensis</name>
    <dbReference type="NCBI Taxonomy" id="148449"/>
    <lineage>
        <taxon>Archaea</taxon>
        <taxon>Methanobacteriati</taxon>
        <taxon>Methanobacteriota</taxon>
        <taxon>Stenosarchaea group</taxon>
        <taxon>Halobacteria</taxon>
        <taxon>Halobacteriales</taxon>
        <taxon>Natrialbaceae</taxon>
        <taxon>Halopiger</taxon>
    </lineage>
</organism>
<evidence type="ECO:0000313" key="2">
    <source>
        <dbReference type="Proteomes" id="UP000283805"/>
    </source>
</evidence>
<gene>
    <name evidence="1" type="ORF">ATJ93_1427</name>
</gene>
<dbReference type="Proteomes" id="UP000283805">
    <property type="component" value="Unassembled WGS sequence"/>
</dbReference>
<proteinExistence type="predicted"/>
<comment type="caution">
    <text evidence="1">The sequence shown here is derived from an EMBL/GenBank/DDBJ whole genome shotgun (WGS) entry which is preliminary data.</text>
</comment>
<accession>A0A419WSI6</accession>
<name>A0A419WSI6_9EURY</name>
<dbReference type="RefSeq" id="WP_120243846.1">
    <property type="nucleotide sequence ID" value="NZ_RAPO01000001.1"/>
</dbReference>
<keyword evidence="2" id="KW-1185">Reference proteome</keyword>
<dbReference type="OrthoDB" id="229248at2157"/>
<dbReference type="EMBL" id="RAPO01000001">
    <property type="protein sequence ID" value="RKD98420.1"/>
    <property type="molecule type" value="Genomic_DNA"/>
</dbReference>
<evidence type="ECO:0000313" key="1">
    <source>
        <dbReference type="EMBL" id="RKD98420.1"/>
    </source>
</evidence>
<dbReference type="AlphaFoldDB" id="A0A419WSI6"/>
<sequence>MTRERETLTKADEGKRVLNTDGTEVGRLVEVRDGRGYVEPDPSFVATLKAKLGWGEASADAHPLDAGSIAEITDDAIYLRGTL</sequence>
<evidence type="ECO:0008006" key="3">
    <source>
        <dbReference type="Google" id="ProtNLM"/>
    </source>
</evidence>
<protein>
    <recommendedName>
        <fullName evidence="3">PRC-barrel domain protein</fullName>
    </recommendedName>
</protein>